<dbReference type="RefSeq" id="WP_115978994.1">
    <property type="nucleotide sequence ID" value="NZ_CAJXNW010000002.1"/>
</dbReference>
<accession>A0A3D9BW66</accession>
<keyword evidence="4" id="KW-0808">Transferase</keyword>
<dbReference type="SUPFAM" id="SSF47226">
    <property type="entry name" value="Histidine-containing phosphotransfer domain, HPT domain"/>
    <property type="match status" value="1"/>
</dbReference>
<dbReference type="Gene3D" id="1.20.120.160">
    <property type="entry name" value="HPT domain"/>
    <property type="match status" value="1"/>
</dbReference>
<evidence type="ECO:0000313" key="4">
    <source>
        <dbReference type="EMBL" id="REC57739.1"/>
    </source>
</evidence>
<sequence length="95" mass="10578">MIDWTRVKDLHEEVGSRDFEEVVTLFIDEVETALDRLDGDPTREDLHFLKGSALNLGFAALAQACRDGADATTLRRCFADSTAQLRAELPERLAA</sequence>
<protein>
    <submittedName>
        <fullName evidence="4">Histidine kinase</fullName>
    </submittedName>
</protein>
<evidence type="ECO:0000256" key="1">
    <source>
        <dbReference type="ARBA" id="ARBA00023012"/>
    </source>
</evidence>
<dbReference type="InterPro" id="IPR008207">
    <property type="entry name" value="Sig_transdc_His_kin_Hpt_dom"/>
</dbReference>
<keyword evidence="1" id="KW-0902">Two-component regulatory system</keyword>
<evidence type="ECO:0000256" key="2">
    <source>
        <dbReference type="PROSITE-ProRule" id="PRU00110"/>
    </source>
</evidence>
<dbReference type="Proteomes" id="UP000257131">
    <property type="component" value="Unassembled WGS sequence"/>
</dbReference>
<keyword evidence="2" id="KW-0597">Phosphoprotein</keyword>
<dbReference type="OrthoDB" id="7867809at2"/>
<gene>
    <name evidence="4" type="ORF">DRV84_06085</name>
</gene>
<organism evidence="4 5">
    <name type="scientific">Rhodosalinus sediminis</name>
    <dbReference type="NCBI Taxonomy" id="1940533"/>
    <lineage>
        <taxon>Bacteria</taxon>
        <taxon>Pseudomonadati</taxon>
        <taxon>Pseudomonadota</taxon>
        <taxon>Alphaproteobacteria</taxon>
        <taxon>Rhodobacterales</taxon>
        <taxon>Paracoccaceae</taxon>
        <taxon>Rhodosalinus</taxon>
    </lineage>
</organism>
<comment type="caution">
    <text evidence="4">The sequence shown here is derived from an EMBL/GenBank/DDBJ whole genome shotgun (WGS) entry which is preliminary data.</text>
</comment>
<name>A0A3D9BW66_9RHOB</name>
<dbReference type="Pfam" id="PF01627">
    <property type="entry name" value="Hpt"/>
    <property type="match status" value="1"/>
</dbReference>
<evidence type="ECO:0000313" key="5">
    <source>
        <dbReference type="Proteomes" id="UP000257131"/>
    </source>
</evidence>
<feature type="domain" description="HPt" evidence="3">
    <location>
        <begin position="8"/>
        <end position="95"/>
    </location>
</feature>
<proteinExistence type="predicted"/>
<dbReference type="GO" id="GO:0004672">
    <property type="term" value="F:protein kinase activity"/>
    <property type="evidence" value="ECO:0007669"/>
    <property type="project" value="UniProtKB-ARBA"/>
</dbReference>
<dbReference type="GO" id="GO:0000160">
    <property type="term" value="P:phosphorelay signal transduction system"/>
    <property type="evidence" value="ECO:0007669"/>
    <property type="project" value="UniProtKB-KW"/>
</dbReference>
<keyword evidence="4" id="KW-0418">Kinase</keyword>
<dbReference type="EMBL" id="QOHR01000005">
    <property type="protein sequence ID" value="REC57739.1"/>
    <property type="molecule type" value="Genomic_DNA"/>
</dbReference>
<dbReference type="AlphaFoldDB" id="A0A3D9BW66"/>
<dbReference type="InterPro" id="IPR036641">
    <property type="entry name" value="HPT_dom_sf"/>
</dbReference>
<dbReference type="PROSITE" id="PS50894">
    <property type="entry name" value="HPT"/>
    <property type="match status" value="1"/>
</dbReference>
<evidence type="ECO:0000259" key="3">
    <source>
        <dbReference type="PROSITE" id="PS50894"/>
    </source>
</evidence>
<feature type="modified residue" description="Phosphohistidine" evidence="2">
    <location>
        <position position="47"/>
    </location>
</feature>
<reference evidence="4 5" key="1">
    <citation type="journal article" date="2017" name="Int. J. Syst. Evol. Microbiol.">
        <title>Rhodosalinus sediminis gen. nov., sp. nov., isolated from marine saltern.</title>
        <authorList>
            <person name="Guo L.Y."/>
            <person name="Ling S.K."/>
            <person name="Li C.M."/>
            <person name="Chen G.J."/>
            <person name="Du Z.J."/>
        </authorList>
    </citation>
    <scope>NUCLEOTIDE SEQUENCE [LARGE SCALE GENOMIC DNA]</scope>
    <source>
        <strain evidence="4 5">WDN1C137</strain>
    </source>
</reference>
<keyword evidence="5" id="KW-1185">Reference proteome</keyword>